<proteinExistence type="predicted"/>
<dbReference type="eggNOG" id="ENOG502QSMB">
    <property type="taxonomic scope" value="Eukaryota"/>
</dbReference>
<evidence type="ECO:0000256" key="1">
    <source>
        <dbReference type="SAM" id="MobiDB-lite"/>
    </source>
</evidence>
<dbReference type="STRING" id="157072.A0A024TD78"/>
<dbReference type="InterPro" id="IPR052727">
    <property type="entry name" value="Rab4/Rab5_effector"/>
</dbReference>
<dbReference type="PANTHER" id="PTHR13510:SF44">
    <property type="entry name" value="RABENOSYN-5"/>
    <property type="match status" value="1"/>
</dbReference>
<accession>A0A024TD78</accession>
<organism evidence="2">
    <name type="scientific">Aphanomyces invadans</name>
    <dbReference type="NCBI Taxonomy" id="157072"/>
    <lineage>
        <taxon>Eukaryota</taxon>
        <taxon>Sar</taxon>
        <taxon>Stramenopiles</taxon>
        <taxon>Oomycota</taxon>
        <taxon>Saprolegniomycetes</taxon>
        <taxon>Saprolegniales</taxon>
        <taxon>Verrucalvaceae</taxon>
        <taxon>Aphanomyces</taxon>
    </lineage>
</organism>
<dbReference type="RefSeq" id="XP_008879282.1">
    <property type="nucleotide sequence ID" value="XM_008881060.1"/>
</dbReference>
<name>A0A024TD78_9STRA</name>
<dbReference type="SUPFAM" id="SSF55961">
    <property type="entry name" value="Bet v1-like"/>
    <property type="match status" value="1"/>
</dbReference>
<dbReference type="PANTHER" id="PTHR13510">
    <property type="entry name" value="FYVE-FINGER-CONTAINING RAB5 EFFECTOR PROTEIN RABENOSYN-5-RELATED"/>
    <property type="match status" value="1"/>
</dbReference>
<dbReference type="OrthoDB" id="66895at2759"/>
<dbReference type="EMBL" id="KI914003">
    <property type="protein sequence ID" value="ETV92120.1"/>
    <property type="molecule type" value="Genomic_DNA"/>
</dbReference>
<reference evidence="2" key="1">
    <citation type="submission" date="2013-12" db="EMBL/GenBank/DDBJ databases">
        <title>The Genome Sequence of Aphanomyces invadans NJM9701.</title>
        <authorList>
            <consortium name="The Broad Institute Genomics Platform"/>
            <person name="Russ C."/>
            <person name="Tyler B."/>
            <person name="van West P."/>
            <person name="Dieguez-Uribeondo J."/>
            <person name="Young S.K."/>
            <person name="Zeng Q."/>
            <person name="Gargeya S."/>
            <person name="Fitzgerald M."/>
            <person name="Abouelleil A."/>
            <person name="Alvarado L."/>
            <person name="Chapman S.B."/>
            <person name="Gainer-Dewar J."/>
            <person name="Goldberg J."/>
            <person name="Griggs A."/>
            <person name="Gujja S."/>
            <person name="Hansen M."/>
            <person name="Howarth C."/>
            <person name="Imamovic A."/>
            <person name="Ireland A."/>
            <person name="Larimer J."/>
            <person name="McCowan C."/>
            <person name="Murphy C."/>
            <person name="Pearson M."/>
            <person name="Poon T.W."/>
            <person name="Priest M."/>
            <person name="Roberts A."/>
            <person name="Saif S."/>
            <person name="Shea T."/>
            <person name="Sykes S."/>
            <person name="Wortman J."/>
            <person name="Nusbaum C."/>
            <person name="Birren B."/>
        </authorList>
    </citation>
    <scope>NUCLEOTIDE SEQUENCE [LARGE SCALE GENOMIC DNA]</scope>
    <source>
        <strain evidence="2">NJM9701</strain>
    </source>
</reference>
<sequence length="520" mass="57387">MKKQSSAASTSSNGAGSSRFPLTTLTLAQEKQFRVQASALLTKSIQDCERTLADIDGQWKFVRLHQGLKVYKAKSPNAPSELMVTGIVRGSLHDVMSCMYADNSFQFRVNSALLMPKEHLDCEVLHAINTKDNTHPFRFNGIKWCATKWPGGTMNKTRDMCFFETTGITQARDNQGQLLEYGYSIMESIELAQCPHLDMYSIVRAKMSVRHLFRELPLGCTMVVTHCTVDPSGILPTWMTDFSTLPHLLSISRAVEVSESIRLSKALLDQVNSSPNASSASWTNRLSLFNRGSECALCENGSQFKLEKKRIVEAVGAGVKTAAKYFCPVCLAASLRQGVNDSSPVGPDLTNFLLQQQQAPSSYSMVSKPSSATIYSDDLSEDMSELSSIYEELAPLPPPILDFDDDEAEESVYSGLDFDYRSTCLSENSTSFSTESSGAVLYEHASPSHSHYSMLSNSVRLYDSSPRSSNNSSNGSSPTMSPSILAQQLVHLNMQMDNTVDIMRRNRLRMTSLQGTTMST</sequence>
<dbReference type="VEuPathDB" id="FungiDB:H310_13517"/>
<evidence type="ECO:0008006" key="3">
    <source>
        <dbReference type="Google" id="ProtNLM"/>
    </source>
</evidence>
<feature type="region of interest" description="Disordered" evidence="1">
    <location>
        <begin position="462"/>
        <end position="481"/>
    </location>
</feature>
<gene>
    <name evidence="2" type="ORF">H310_13517</name>
</gene>
<evidence type="ECO:0000313" key="2">
    <source>
        <dbReference type="EMBL" id="ETV92120.1"/>
    </source>
</evidence>
<dbReference type="GeneID" id="20090567"/>
<dbReference type="AlphaFoldDB" id="A0A024TD78"/>
<dbReference type="Gene3D" id="3.30.530.20">
    <property type="match status" value="1"/>
</dbReference>
<protein>
    <recommendedName>
        <fullName evidence="3">START domain-containing protein</fullName>
    </recommendedName>
</protein>
<feature type="compositionally biased region" description="Low complexity" evidence="1">
    <location>
        <begin position="464"/>
        <end position="481"/>
    </location>
</feature>
<dbReference type="InterPro" id="IPR023393">
    <property type="entry name" value="START-like_dom_sf"/>
</dbReference>